<comment type="similarity">
    <text evidence="2">Belongs to the NLRP family.</text>
</comment>
<evidence type="ECO:0000256" key="1">
    <source>
        <dbReference type="ARBA" id="ARBA00004110"/>
    </source>
</evidence>
<proteinExistence type="inferred from homology"/>
<dbReference type="SMART" id="SM00382">
    <property type="entry name" value="AAA"/>
    <property type="match status" value="1"/>
</dbReference>
<name>A0AAJ7SUY2_PETMA</name>
<reference evidence="13 14" key="1">
    <citation type="submission" date="2025-04" db="UniProtKB">
        <authorList>
            <consortium name="RefSeq"/>
        </authorList>
    </citation>
    <scope>IDENTIFICATION</scope>
    <source>
        <tissue evidence="13 14">Sperm</tissue>
    </source>
</reference>
<dbReference type="GO" id="GO:0045087">
    <property type="term" value="P:innate immune response"/>
    <property type="evidence" value="ECO:0007669"/>
    <property type="project" value="UniProtKB-KW"/>
</dbReference>
<dbReference type="Pfam" id="PF17776">
    <property type="entry name" value="NLRC4_HD2"/>
    <property type="match status" value="1"/>
</dbReference>
<keyword evidence="6" id="KW-0378">Hydrolase</keyword>
<keyword evidence="5" id="KW-0547">Nucleotide-binding</keyword>
<dbReference type="CDD" id="cd01671">
    <property type="entry name" value="CARD"/>
    <property type="match status" value="1"/>
</dbReference>
<keyword evidence="3" id="KW-0963">Cytoplasm</keyword>
<evidence type="ECO:0000256" key="3">
    <source>
        <dbReference type="ARBA" id="ARBA00022490"/>
    </source>
</evidence>
<keyword evidence="9" id="KW-0395">Inflammatory response</keyword>
<evidence type="ECO:0000256" key="5">
    <source>
        <dbReference type="ARBA" id="ARBA00022741"/>
    </source>
</evidence>
<comment type="subcellular location">
    <subcellularLocation>
        <location evidence="1">Inflammasome</location>
    </subcellularLocation>
</comment>
<evidence type="ECO:0000259" key="11">
    <source>
        <dbReference type="PROSITE" id="PS50837"/>
    </source>
</evidence>
<dbReference type="InterPro" id="IPR041267">
    <property type="entry name" value="NLRP_HD2"/>
</dbReference>
<dbReference type="InterPro" id="IPR041075">
    <property type="entry name" value="NOD1/2_WH"/>
</dbReference>
<evidence type="ECO:0000256" key="4">
    <source>
        <dbReference type="ARBA" id="ARBA00022737"/>
    </source>
</evidence>
<evidence type="ECO:0000256" key="2">
    <source>
        <dbReference type="ARBA" id="ARBA00008665"/>
    </source>
</evidence>
<keyword evidence="12" id="KW-1185">Reference proteome</keyword>
<dbReference type="InterPro" id="IPR011029">
    <property type="entry name" value="DEATH-like_dom_sf"/>
</dbReference>
<evidence type="ECO:0000256" key="6">
    <source>
        <dbReference type="ARBA" id="ARBA00022801"/>
    </source>
</evidence>
<dbReference type="Proteomes" id="UP001318040">
    <property type="component" value="Chromosome 9"/>
</dbReference>
<dbReference type="Gene3D" id="3.80.10.10">
    <property type="entry name" value="Ribonuclease Inhibitor"/>
    <property type="match status" value="1"/>
</dbReference>
<feature type="domain" description="NACHT" evidence="11">
    <location>
        <begin position="201"/>
        <end position="333"/>
    </location>
</feature>
<evidence type="ECO:0000313" key="14">
    <source>
        <dbReference type="RefSeq" id="XP_032806081.1"/>
    </source>
</evidence>
<dbReference type="GO" id="GO:0006954">
    <property type="term" value="P:inflammatory response"/>
    <property type="evidence" value="ECO:0007669"/>
    <property type="project" value="UniProtKB-KW"/>
</dbReference>
<dbReference type="PANTHER" id="PTHR45690">
    <property type="entry name" value="NACHT, LRR AND PYD DOMAINS-CONTAINING PROTEIN 12"/>
    <property type="match status" value="1"/>
</dbReference>
<evidence type="ECO:0000256" key="9">
    <source>
        <dbReference type="ARBA" id="ARBA00023198"/>
    </source>
</evidence>
<dbReference type="InterPro" id="IPR007111">
    <property type="entry name" value="NACHT_NTPase"/>
</dbReference>
<dbReference type="GO" id="GO:0061702">
    <property type="term" value="C:canonical inflammasome complex"/>
    <property type="evidence" value="ECO:0007669"/>
    <property type="project" value="UniProtKB-SubCell"/>
</dbReference>
<dbReference type="Pfam" id="PF05729">
    <property type="entry name" value="NACHT"/>
    <property type="match status" value="1"/>
</dbReference>
<organism evidence="12 14">
    <name type="scientific">Petromyzon marinus</name>
    <name type="common">Sea lamprey</name>
    <dbReference type="NCBI Taxonomy" id="7757"/>
    <lineage>
        <taxon>Eukaryota</taxon>
        <taxon>Metazoa</taxon>
        <taxon>Chordata</taxon>
        <taxon>Craniata</taxon>
        <taxon>Vertebrata</taxon>
        <taxon>Cyclostomata</taxon>
        <taxon>Hyperoartia</taxon>
        <taxon>Petromyzontiformes</taxon>
        <taxon>Petromyzontidae</taxon>
        <taxon>Petromyzon</taxon>
    </lineage>
</organism>
<dbReference type="SUPFAM" id="SSF52540">
    <property type="entry name" value="P-loop containing nucleoside triphosphate hydrolases"/>
    <property type="match status" value="1"/>
</dbReference>
<dbReference type="InterPro" id="IPR032675">
    <property type="entry name" value="LRR_dom_sf"/>
</dbReference>
<dbReference type="AlphaFoldDB" id="A0AAJ7SUY2"/>
<gene>
    <name evidence="13 14" type="primary">LOC116940403</name>
</gene>
<dbReference type="Pfam" id="PF17779">
    <property type="entry name" value="WHD_NOD2"/>
    <property type="match status" value="1"/>
</dbReference>
<keyword evidence="8" id="KW-0832">Ubl conjugation</keyword>
<dbReference type="Gene3D" id="1.10.533.10">
    <property type="entry name" value="Death Domain, Fas"/>
    <property type="match status" value="1"/>
</dbReference>
<evidence type="ECO:0000313" key="12">
    <source>
        <dbReference type="Proteomes" id="UP001318040"/>
    </source>
</evidence>
<evidence type="ECO:0000313" key="13">
    <source>
        <dbReference type="RefSeq" id="XP_032806080.1"/>
    </source>
</evidence>
<evidence type="ECO:0000256" key="7">
    <source>
        <dbReference type="ARBA" id="ARBA00022840"/>
    </source>
</evidence>
<dbReference type="InterPro" id="IPR027417">
    <property type="entry name" value="P-loop_NTPase"/>
</dbReference>
<protein>
    <submittedName>
        <fullName evidence="13 14">NACHT, LRR and PYD domains-containing protein 3-like isoform X1</fullName>
    </submittedName>
</protein>
<dbReference type="RefSeq" id="XP_032806080.1">
    <property type="nucleotide sequence ID" value="XM_032950189.1"/>
</dbReference>
<dbReference type="PROSITE" id="PS50837">
    <property type="entry name" value="NACHT"/>
    <property type="match status" value="1"/>
</dbReference>
<evidence type="ECO:0000256" key="8">
    <source>
        <dbReference type="ARBA" id="ARBA00022843"/>
    </source>
</evidence>
<keyword evidence="4" id="KW-0677">Repeat</keyword>
<evidence type="ECO:0000256" key="10">
    <source>
        <dbReference type="ARBA" id="ARBA00023233"/>
    </source>
</evidence>
<dbReference type="InterPro" id="IPR003593">
    <property type="entry name" value="AAA+_ATPase"/>
</dbReference>
<dbReference type="Pfam" id="PF13516">
    <property type="entry name" value="LRR_6"/>
    <property type="match status" value="1"/>
</dbReference>
<dbReference type="SUPFAM" id="SSF52047">
    <property type="entry name" value="RNI-like"/>
    <property type="match status" value="1"/>
</dbReference>
<dbReference type="Gene3D" id="3.40.50.300">
    <property type="entry name" value="P-loop containing nucleotide triphosphate hydrolases"/>
    <property type="match status" value="1"/>
</dbReference>
<dbReference type="InterPro" id="IPR050637">
    <property type="entry name" value="NLRP_innate_immun_reg"/>
</dbReference>
<dbReference type="RefSeq" id="XP_032806081.1">
    <property type="nucleotide sequence ID" value="XM_032950190.1"/>
</dbReference>
<dbReference type="InterPro" id="IPR001611">
    <property type="entry name" value="Leu-rich_rpt"/>
</dbReference>
<sequence>MAQMAVDMPVCRFLRQHRVELESCLSRNPLSVLTLSDERGIVQPPEYRTLNSVRDPREQMRQLIDRVTAKEESDCRSFVAHVLTPLCCTVSGLDVWFTRNESMLAKMGFLSVESCILKTYKEYLKERTSIMRSYDARPTEHSCIKERCVEPILVTYDYVDENKQHESEVRLNAHENIVQRMKRDGFKHNQLFDPIEEERPLIVLLVGTAGSGKTTMSNFIVHRLLSGEPVFSCSFRYVIYIRFRDLNHYAEETTLREVFFDLHTNLGDEADTIFSNAKETLFVMDGLDEFAKPLDFQRPCSDPNSRRSVEAILAGLLEGRLLTGASFLVTTRPIALQQLASMKIKRSSEIMGFSPEEREKFFCKFLRDEALGRQAHGILQQYEILSILCCNPAFCQIAAITLKSYLKDRKSDIFMLTSMTDLFTKYTFVLVRHHNNGCGGRSAINAKETIRGLANMAFKGVQENNQLFSGMHLQEFSIDSDRVQETFLSEVFKCEGVNVSKSYSFSHLTIQEYFASLAVYLPQPKLPVPAVIEEIERCSDGRFDIFQKFFTGLASGIHWKTLAEILDHPSADSQREIIQWLKRRVKASDPNKRRLISLLHCLYELQDPDAIREIMQTRESLDLSRTPLNPFDCTALSYVLQSRNRPLEKLNLWDCGISDKELVRLQPTIQRCHELWFGSESFGDNGVELMAKYMEGSSGHLEALIMDSCCLTSKSIPALRNIITLNPNLKTLMLSGNDLGDKAMEDLAQEMQTHPMRLEKLYLNKCSLTDKSIPALHQILTTNPCFDWVSLIDNKFSPEGIFRLKDMKQTGQKLYIQLN</sequence>
<dbReference type="KEGG" id="pmrn:116940403"/>
<dbReference type="SMART" id="SM00368">
    <property type="entry name" value="LRR_RI"/>
    <property type="match status" value="4"/>
</dbReference>
<keyword evidence="10" id="KW-1271">Inflammasome</keyword>
<dbReference type="PANTHER" id="PTHR45690:SF19">
    <property type="entry name" value="NACHT, LRR AND PYD DOMAINS-CONTAINING PROTEIN 3"/>
    <property type="match status" value="1"/>
</dbReference>
<accession>A0AAJ7SUY2</accession>
<dbReference type="GO" id="GO:0005524">
    <property type="term" value="F:ATP binding"/>
    <property type="evidence" value="ECO:0007669"/>
    <property type="project" value="UniProtKB-KW"/>
</dbReference>
<keyword evidence="7" id="KW-0067">ATP-binding</keyword>